<reference evidence="1 2" key="1">
    <citation type="journal article" date="2018" name="Sci. Rep.">
        <title>Characterisation of pathogen-specific regions and novel effector candidates in Fusarium oxysporum f. sp. cepae.</title>
        <authorList>
            <person name="Armitage A.D."/>
            <person name="Taylor A."/>
            <person name="Sobczyk M.K."/>
            <person name="Baxter L."/>
            <person name="Greenfield B.P."/>
            <person name="Bates H.J."/>
            <person name="Wilson F."/>
            <person name="Jackson A.C."/>
            <person name="Ott S."/>
            <person name="Harrison R.J."/>
            <person name="Clarkson J.P."/>
        </authorList>
    </citation>
    <scope>NUCLEOTIDE SEQUENCE [LARGE SCALE GENOMIC DNA]</scope>
    <source>
        <strain evidence="1 2">Fp_A8</strain>
    </source>
</reference>
<dbReference type="EMBL" id="MRDB01000105">
    <property type="protein sequence ID" value="RKL24021.1"/>
    <property type="molecule type" value="Genomic_DNA"/>
</dbReference>
<name>A0A420S423_GIBIN</name>
<dbReference type="AlphaFoldDB" id="A0A420S423"/>
<dbReference type="Proteomes" id="UP000283569">
    <property type="component" value="Unassembled WGS sequence"/>
</dbReference>
<accession>A0A420S423</accession>
<comment type="caution">
    <text evidence="1">The sequence shown here is derived from an EMBL/GenBank/DDBJ whole genome shotgun (WGS) entry which is preliminary data.</text>
</comment>
<protein>
    <submittedName>
        <fullName evidence="1">Uncharacterized protein</fullName>
    </submittedName>
</protein>
<gene>
    <name evidence="1" type="ORF">BFJ72_g14395</name>
</gene>
<evidence type="ECO:0000313" key="1">
    <source>
        <dbReference type="EMBL" id="RKL24021.1"/>
    </source>
</evidence>
<proteinExistence type="predicted"/>
<evidence type="ECO:0000313" key="2">
    <source>
        <dbReference type="Proteomes" id="UP000283569"/>
    </source>
</evidence>
<organism evidence="1 2">
    <name type="scientific">Gibberella intermedia</name>
    <name type="common">Bulb rot disease fungus</name>
    <name type="synonym">Fusarium proliferatum</name>
    <dbReference type="NCBI Taxonomy" id="948311"/>
    <lineage>
        <taxon>Eukaryota</taxon>
        <taxon>Fungi</taxon>
        <taxon>Dikarya</taxon>
        <taxon>Ascomycota</taxon>
        <taxon>Pezizomycotina</taxon>
        <taxon>Sordariomycetes</taxon>
        <taxon>Hypocreomycetidae</taxon>
        <taxon>Hypocreales</taxon>
        <taxon>Nectriaceae</taxon>
        <taxon>Fusarium</taxon>
        <taxon>Fusarium fujikuroi species complex</taxon>
    </lineage>
</organism>
<sequence length="226" mass="24862">MKDMMTSAGEAPPTLEEFLNYFGFGPMSGLRTAENRLNSLLDEHGIRTLQYSHVDMGLRERVALRKNAFESPHIIDHDAMALSLLHDDDSGFVFATWDHILINLVAEIDRIYADTPARVIDFLSMAKGANYEYDQSIDLLTSLVHIDDAKAAALAQKIEGIQSADQAFRLRRFVDEARARGGPDWRFTDTEAAAFFQQDAVVVRDPSATVPGAIPGAIPGAKPGEG</sequence>